<dbReference type="PANTHER" id="PTHR11362">
    <property type="entry name" value="PHOSPHATIDYLETHANOLAMINE-BINDING PROTEIN"/>
    <property type="match status" value="1"/>
</dbReference>
<reference evidence="2" key="1">
    <citation type="journal article" date="2023" name="Nat. Commun.">
        <title>Diploid and tetraploid genomes of Acorus and the evolution of monocots.</title>
        <authorList>
            <person name="Ma L."/>
            <person name="Liu K.W."/>
            <person name="Li Z."/>
            <person name="Hsiao Y.Y."/>
            <person name="Qi Y."/>
            <person name="Fu T."/>
            <person name="Tang G.D."/>
            <person name="Zhang D."/>
            <person name="Sun W.H."/>
            <person name="Liu D.K."/>
            <person name="Li Y."/>
            <person name="Chen G.Z."/>
            <person name="Liu X.D."/>
            <person name="Liao X.Y."/>
            <person name="Jiang Y.T."/>
            <person name="Yu X."/>
            <person name="Hao Y."/>
            <person name="Huang J."/>
            <person name="Zhao X.W."/>
            <person name="Ke S."/>
            <person name="Chen Y.Y."/>
            <person name="Wu W.L."/>
            <person name="Hsu J.L."/>
            <person name="Lin Y.F."/>
            <person name="Huang M.D."/>
            <person name="Li C.Y."/>
            <person name="Huang L."/>
            <person name="Wang Z.W."/>
            <person name="Zhao X."/>
            <person name="Zhong W.Y."/>
            <person name="Peng D.H."/>
            <person name="Ahmad S."/>
            <person name="Lan S."/>
            <person name="Zhang J.S."/>
            <person name="Tsai W.C."/>
            <person name="Van de Peer Y."/>
            <person name="Liu Z.J."/>
        </authorList>
    </citation>
    <scope>NUCLEOTIDE SEQUENCE</scope>
    <source>
        <strain evidence="2">SCP</strain>
    </source>
</reference>
<dbReference type="CDD" id="cd00866">
    <property type="entry name" value="PEBP_euk"/>
    <property type="match status" value="1"/>
</dbReference>
<dbReference type="SUPFAM" id="SSF49777">
    <property type="entry name" value="PEBP-like"/>
    <property type="match status" value="1"/>
</dbReference>
<evidence type="ECO:0000256" key="1">
    <source>
        <dbReference type="ARBA" id="ARBA00007091"/>
    </source>
</evidence>
<dbReference type="PROSITE" id="PS01220">
    <property type="entry name" value="PBP"/>
    <property type="match status" value="1"/>
</dbReference>
<dbReference type="FunFam" id="3.90.280.10:FF:000001">
    <property type="entry name" value="Terminal flower 1"/>
    <property type="match status" value="1"/>
</dbReference>
<name>A0AAV9BWK1_ACOGR</name>
<proteinExistence type="inferred from homology"/>
<organism evidence="2 3">
    <name type="scientific">Acorus gramineus</name>
    <name type="common">Dwarf sweet flag</name>
    <dbReference type="NCBI Taxonomy" id="55184"/>
    <lineage>
        <taxon>Eukaryota</taxon>
        <taxon>Viridiplantae</taxon>
        <taxon>Streptophyta</taxon>
        <taxon>Embryophyta</taxon>
        <taxon>Tracheophyta</taxon>
        <taxon>Spermatophyta</taxon>
        <taxon>Magnoliopsida</taxon>
        <taxon>Liliopsida</taxon>
        <taxon>Acoraceae</taxon>
        <taxon>Acorus</taxon>
    </lineage>
</organism>
<accession>A0AAV9BWK1</accession>
<reference evidence="2" key="2">
    <citation type="submission" date="2023-06" db="EMBL/GenBank/DDBJ databases">
        <authorList>
            <person name="Ma L."/>
            <person name="Liu K.-W."/>
            <person name="Li Z."/>
            <person name="Hsiao Y.-Y."/>
            <person name="Qi Y."/>
            <person name="Fu T."/>
            <person name="Tang G."/>
            <person name="Zhang D."/>
            <person name="Sun W.-H."/>
            <person name="Liu D.-K."/>
            <person name="Li Y."/>
            <person name="Chen G.-Z."/>
            <person name="Liu X.-D."/>
            <person name="Liao X.-Y."/>
            <person name="Jiang Y.-T."/>
            <person name="Yu X."/>
            <person name="Hao Y."/>
            <person name="Huang J."/>
            <person name="Zhao X.-W."/>
            <person name="Ke S."/>
            <person name="Chen Y.-Y."/>
            <person name="Wu W.-L."/>
            <person name="Hsu J.-L."/>
            <person name="Lin Y.-F."/>
            <person name="Huang M.-D."/>
            <person name="Li C.-Y."/>
            <person name="Huang L."/>
            <person name="Wang Z.-W."/>
            <person name="Zhao X."/>
            <person name="Zhong W.-Y."/>
            <person name="Peng D.-H."/>
            <person name="Ahmad S."/>
            <person name="Lan S."/>
            <person name="Zhang J.-S."/>
            <person name="Tsai W.-C."/>
            <person name="Van De Peer Y."/>
            <person name="Liu Z.-J."/>
        </authorList>
    </citation>
    <scope>NUCLEOTIDE SEQUENCE</scope>
    <source>
        <strain evidence="2">SCP</strain>
        <tissue evidence="2">Leaves</tissue>
    </source>
</reference>
<dbReference type="Proteomes" id="UP001179952">
    <property type="component" value="Unassembled WGS sequence"/>
</dbReference>
<dbReference type="Gene3D" id="3.90.280.10">
    <property type="entry name" value="PEBP-like"/>
    <property type="match status" value="1"/>
</dbReference>
<evidence type="ECO:0000313" key="2">
    <source>
        <dbReference type="EMBL" id="KAK1281175.1"/>
    </source>
</evidence>
<comment type="similarity">
    <text evidence="1">Belongs to the phosphatidylethanolamine-binding protein family.</text>
</comment>
<dbReference type="Pfam" id="PF01161">
    <property type="entry name" value="PBP"/>
    <property type="match status" value="1"/>
</dbReference>
<dbReference type="InterPro" id="IPR035810">
    <property type="entry name" value="PEBP_euk"/>
</dbReference>
<gene>
    <name evidence="2" type="ORF">QJS04_geneDACA002895</name>
</gene>
<evidence type="ECO:0000313" key="3">
    <source>
        <dbReference type="Proteomes" id="UP001179952"/>
    </source>
</evidence>
<dbReference type="EMBL" id="JAUJYN010000001">
    <property type="protein sequence ID" value="KAK1281175.1"/>
    <property type="molecule type" value="Genomic_DNA"/>
</dbReference>
<dbReference type="InterPro" id="IPR001858">
    <property type="entry name" value="Phosphatidylethanolamine-bd_CS"/>
</dbReference>
<protein>
    <submittedName>
        <fullName evidence="2">Protein MOTHER of FT and TF 1</fullName>
    </submittedName>
</protein>
<dbReference type="PANTHER" id="PTHR11362:SF82">
    <property type="entry name" value="PHOSPHATIDYLETHANOLAMINE-BINDING PROTEIN 4"/>
    <property type="match status" value="1"/>
</dbReference>
<dbReference type="InterPro" id="IPR036610">
    <property type="entry name" value="PEBP-like_sf"/>
</dbReference>
<dbReference type="InterPro" id="IPR008914">
    <property type="entry name" value="PEBP"/>
</dbReference>
<comment type="caution">
    <text evidence="2">The sequence shown here is derived from an EMBL/GenBank/DDBJ whole genome shotgun (WGS) entry which is preliminary data.</text>
</comment>
<sequence length="173" mass="18836">MASHVDPLVVGRVIGEVVDMFVPAASMSVNYGSKHVNNGCDVKPSMAVDPPTVQISGRRSDLYTLVMTDPDAPSPSDPTMREWVHWIVVDIPGGTTVVQGREVLPYMGPRPPVGIHRYVFVLFQQKVPGNAIAPPMGRPNFNTRAFAAQHGLGLPVATTYFNSQKETANKNRK</sequence>
<dbReference type="AlphaFoldDB" id="A0AAV9BWK1"/>
<keyword evidence="3" id="KW-1185">Reference proteome</keyword>